<dbReference type="GO" id="GO:0022626">
    <property type="term" value="C:cytosolic ribosome"/>
    <property type="evidence" value="ECO:0007669"/>
    <property type="project" value="UniProtKB-ARBA"/>
</dbReference>
<reference evidence="5" key="1">
    <citation type="submission" date="2009-08" db="EMBL/GenBank/DDBJ databases">
        <title>Annotation of Salpingoeca rosetta.</title>
        <authorList>
            <consortium name="The Broad Institute Genome Sequencing Platform"/>
            <person name="Russ C."/>
            <person name="Cuomo C."/>
            <person name="Burger G."/>
            <person name="Gray M.W."/>
            <person name="Holland P.W.H."/>
            <person name="King N."/>
            <person name="Lang F.B.F."/>
            <person name="Roger A.J."/>
            <person name="Ruiz-Trillo I."/>
            <person name="Young S.K."/>
            <person name="Zeng Q."/>
            <person name="Gargeya S."/>
            <person name="Alvarado L."/>
            <person name="Berlin A."/>
            <person name="Chapman S.B."/>
            <person name="Chen Z."/>
            <person name="Freedman E."/>
            <person name="Gellesch M."/>
            <person name="Goldberg J."/>
            <person name="Griggs A."/>
            <person name="Gujja S."/>
            <person name="Heilman E."/>
            <person name="Heiman D."/>
            <person name="Howarth C."/>
            <person name="Mehta T."/>
            <person name="Neiman D."/>
            <person name="Pearson M."/>
            <person name="Roberts A."/>
            <person name="Saif S."/>
            <person name="Shea T."/>
            <person name="Shenoy N."/>
            <person name="Sisk P."/>
            <person name="Stolte C."/>
            <person name="Sykes S."/>
            <person name="White J."/>
            <person name="Yandava C."/>
            <person name="Haas B."/>
            <person name="Nusbaum C."/>
            <person name="Birren B."/>
        </authorList>
    </citation>
    <scope>NUCLEOTIDE SEQUENCE [LARGE SCALE GENOMIC DNA]</scope>
    <source>
        <strain evidence="5">ATCC 50818</strain>
    </source>
</reference>
<dbReference type="InParanoid" id="F2UBF1"/>
<comment type="similarity">
    <text evidence="1 4">Belongs to the eukaryotic ribosomal protein eS21 family.</text>
</comment>
<evidence type="ECO:0000256" key="4">
    <source>
        <dbReference type="PIRNR" id="PIRNR002148"/>
    </source>
</evidence>
<dbReference type="PROSITE" id="PS00996">
    <property type="entry name" value="RIBOSOMAL_S21E"/>
    <property type="match status" value="1"/>
</dbReference>
<dbReference type="OrthoDB" id="278325at2759"/>
<dbReference type="STRING" id="946362.F2UBF1"/>
<dbReference type="GO" id="GO:0006412">
    <property type="term" value="P:translation"/>
    <property type="evidence" value="ECO:0007669"/>
    <property type="project" value="InterPro"/>
</dbReference>
<dbReference type="KEGG" id="sre:PTSG_05511"/>
<organism evidence="6">
    <name type="scientific">Salpingoeca rosetta (strain ATCC 50818 / BSB-021)</name>
    <dbReference type="NCBI Taxonomy" id="946362"/>
    <lineage>
        <taxon>Eukaryota</taxon>
        <taxon>Choanoflagellata</taxon>
        <taxon>Craspedida</taxon>
        <taxon>Salpingoecidae</taxon>
        <taxon>Salpingoeca</taxon>
    </lineage>
</organism>
<dbReference type="OMA" id="GESDACM"/>
<evidence type="ECO:0000313" key="6">
    <source>
        <dbReference type="Proteomes" id="UP000007799"/>
    </source>
</evidence>
<sequence length="87" mass="9555">MQNLEGRLVDLYIPRKCSATNNLIGASDHASIQVDIAKVDKSTGIMMPDAVHSYVFCGEVRAQGETDDSLNRLATQDGILKNVYEKN</sequence>
<dbReference type="FunCoup" id="F2UBF1">
    <property type="interactions" value="1095"/>
</dbReference>
<dbReference type="EMBL" id="GL832967">
    <property type="protein sequence ID" value="EGD73817.1"/>
    <property type="molecule type" value="Genomic_DNA"/>
</dbReference>
<dbReference type="Pfam" id="PF01249">
    <property type="entry name" value="Ribosomal_S21e"/>
    <property type="match status" value="1"/>
</dbReference>
<dbReference type="GO" id="GO:0003735">
    <property type="term" value="F:structural constituent of ribosome"/>
    <property type="evidence" value="ECO:0007669"/>
    <property type="project" value="InterPro"/>
</dbReference>
<evidence type="ECO:0000256" key="3">
    <source>
        <dbReference type="ARBA" id="ARBA00023274"/>
    </source>
</evidence>
<name>F2UBF1_SALR5</name>
<dbReference type="InterPro" id="IPR018279">
    <property type="entry name" value="Ribosomal_eS21_CS"/>
</dbReference>
<dbReference type="PIRSF" id="PIRSF002148">
    <property type="entry name" value="Ribosomal_S21e"/>
    <property type="match status" value="1"/>
</dbReference>
<evidence type="ECO:0000256" key="2">
    <source>
        <dbReference type="ARBA" id="ARBA00022980"/>
    </source>
</evidence>
<dbReference type="Proteomes" id="UP000007799">
    <property type="component" value="Unassembled WGS sequence"/>
</dbReference>
<evidence type="ECO:0000313" key="5">
    <source>
        <dbReference type="EMBL" id="EGD73817.1"/>
    </source>
</evidence>
<keyword evidence="3 4" id="KW-0687">Ribonucleoprotein</keyword>
<dbReference type="RefSeq" id="XP_004993380.1">
    <property type="nucleotide sequence ID" value="XM_004993323.1"/>
</dbReference>
<evidence type="ECO:0000256" key="1">
    <source>
        <dbReference type="ARBA" id="ARBA00010228"/>
    </source>
</evidence>
<keyword evidence="6" id="KW-1185">Reference proteome</keyword>
<dbReference type="GeneID" id="16073957"/>
<accession>F2UBF1</accession>
<dbReference type="Gene3D" id="3.30.1230.20">
    <property type="match status" value="1"/>
</dbReference>
<dbReference type="GO" id="GO:1990904">
    <property type="term" value="C:ribonucleoprotein complex"/>
    <property type="evidence" value="ECO:0007669"/>
    <property type="project" value="UniProtKB-KW"/>
</dbReference>
<keyword evidence="2 4" id="KW-0689">Ribosomal protein</keyword>
<protein>
    <recommendedName>
        <fullName evidence="4">40S ribosomal protein S21</fullName>
    </recommendedName>
</protein>
<dbReference type="InterPro" id="IPR001931">
    <property type="entry name" value="Ribosomal_eS21"/>
</dbReference>
<dbReference type="AlphaFoldDB" id="F2UBF1"/>
<dbReference type="PANTHER" id="PTHR10442">
    <property type="entry name" value="40S RIBOSOMAL PROTEIN S21"/>
    <property type="match status" value="1"/>
</dbReference>
<gene>
    <name evidence="5" type="ORF">PTSG_05511</name>
</gene>
<dbReference type="eggNOG" id="KOG3486">
    <property type="taxonomic scope" value="Eukaryota"/>
</dbReference>
<proteinExistence type="inferred from homology"/>
<dbReference type="InterPro" id="IPR038579">
    <property type="entry name" value="Ribosomal_eS21_sf"/>
</dbReference>
<dbReference type="FunFam" id="3.30.1230.20:FF:000001">
    <property type="entry name" value="40S ribosomal protein S21"/>
    <property type="match status" value="1"/>
</dbReference>